<evidence type="ECO:0000256" key="1">
    <source>
        <dbReference type="SAM" id="MobiDB-lite"/>
    </source>
</evidence>
<evidence type="ECO:0000313" key="4">
    <source>
        <dbReference type="Proteomes" id="UP001183390"/>
    </source>
</evidence>
<accession>A0ABU2M7J8</accession>
<dbReference type="RefSeq" id="WP_311511211.1">
    <property type="nucleotide sequence ID" value="NZ_JAVREP010000004.1"/>
</dbReference>
<dbReference type="Proteomes" id="UP001183390">
    <property type="component" value="Unassembled WGS sequence"/>
</dbReference>
<protein>
    <submittedName>
        <fullName evidence="3">Alpha/beta hydrolase</fullName>
    </submittedName>
</protein>
<dbReference type="InterPro" id="IPR029059">
    <property type="entry name" value="AB_hydrolase_5"/>
</dbReference>
<dbReference type="InterPro" id="IPR006311">
    <property type="entry name" value="TAT_signal"/>
</dbReference>
<dbReference type="PROSITE" id="PS51318">
    <property type="entry name" value="TAT"/>
    <property type="match status" value="1"/>
</dbReference>
<dbReference type="EMBL" id="JAVREP010000004">
    <property type="protein sequence ID" value="MDT0328497.1"/>
    <property type="molecule type" value="Genomic_DNA"/>
</dbReference>
<sequence length="272" mass="27789">MSPRRTTSTARRRAFVAIALLLALALAVGAFVVWGLTPYRAEAGPLDRARALPGVRVEITDDAVVLTPDDTGSGGTGSGGTASDEGSDTGVVFYPGARVEAEAYTAPWAPVVAATGVTVVIPRMPLNLAVLDPDRADDAVAEHGDGVERWYLGGHSLGGAMAASHAGDDPAFAPEGLVLWGSYATEGAGLAERDDLRVLSVSGGEDGLSDPAAIDENRGHLPGNAVMVEIDGMNHAQFGAYGDQSGDGAARIDDAEAHRVLAETVTGFLTGG</sequence>
<proteinExistence type="predicted"/>
<feature type="region of interest" description="Disordered" evidence="1">
    <location>
        <begin position="66"/>
        <end position="87"/>
    </location>
</feature>
<dbReference type="InterPro" id="IPR029058">
    <property type="entry name" value="AB_hydrolase_fold"/>
</dbReference>
<feature type="domain" description="Alpha/beta hydrolase fold-5" evidence="2">
    <location>
        <begin position="90"/>
        <end position="255"/>
    </location>
</feature>
<gene>
    <name evidence="3" type="ORF">RM479_08730</name>
</gene>
<evidence type="ECO:0000313" key="3">
    <source>
        <dbReference type="EMBL" id="MDT0328497.1"/>
    </source>
</evidence>
<dbReference type="SUPFAM" id="SSF53474">
    <property type="entry name" value="alpha/beta-Hydrolases"/>
    <property type="match status" value="1"/>
</dbReference>
<comment type="caution">
    <text evidence="3">The sequence shown here is derived from an EMBL/GenBank/DDBJ whole genome shotgun (WGS) entry which is preliminary data.</text>
</comment>
<name>A0ABU2M7J8_9ACTN</name>
<keyword evidence="3" id="KW-0378">Hydrolase</keyword>
<dbReference type="Gene3D" id="3.40.50.1820">
    <property type="entry name" value="alpha/beta hydrolase"/>
    <property type="match status" value="1"/>
</dbReference>
<organism evidence="3 4">
    <name type="scientific">Nocardiopsis lambiniae</name>
    <dbReference type="NCBI Taxonomy" id="3075539"/>
    <lineage>
        <taxon>Bacteria</taxon>
        <taxon>Bacillati</taxon>
        <taxon>Actinomycetota</taxon>
        <taxon>Actinomycetes</taxon>
        <taxon>Streptosporangiales</taxon>
        <taxon>Nocardiopsidaceae</taxon>
        <taxon>Nocardiopsis</taxon>
    </lineage>
</organism>
<keyword evidence="4" id="KW-1185">Reference proteome</keyword>
<dbReference type="GO" id="GO:0016787">
    <property type="term" value="F:hydrolase activity"/>
    <property type="evidence" value="ECO:0007669"/>
    <property type="project" value="UniProtKB-KW"/>
</dbReference>
<reference evidence="4" key="1">
    <citation type="submission" date="2023-07" db="EMBL/GenBank/DDBJ databases">
        <title>30 novel species of actinomycetes from the DSMZ collection.</title>
        <authorList>
            <person name="Nouioui I."/>
        </authorList>
    </citation>
    <scope>NUCLEOTIDE SEQUENCE [LARGE SCALE GENOMIC DNA]</scope>
    <source>
        <strain evidence="4">DSM 44743</strain>
    </source>
</reference>
<evidence type="ECO:0000259" key="2">
    <source>
        <dbReference type="Pfam" id="PF12695"/>
    </source>
</evidence>
<dbReference type="Pfam" id="PF12695">
    <property type="entry name" value="Abhydrolase_5"/>
    <property type="match status" value="1"/>
</dbReference>